<dbReference type="InterPro" id="IPR029063">
    <property type="entry name" value="SAM-dependent_MTases_sf"/>
</dbReference>
<evidence type="ECO:0000259" key="1">
    <source>
        <dbReference type="Pfam" id="PF05050"/>
    </source>
</evidence>
<gene>
    <name evidence="2" type="ORF">GCM10010964_38340</name>
</gene>
<dbReference type="InterPro" id="IPR006342">
    <property type="entry name" value="FkbM_mtfrase"/>
</dbReference>
<accession>A0A8J2ZEP6</accession>
<comment type="caution">
    <text evidence="2">The sequence shown here is derived from an EMBL/GenBank/DDBJ whole genome shotgun (WGS) entry which is preliminary data.</text>
</comment>
<dbReference type="RefSeq" id="WP_188903180.1">
    <property type="nucleotide sequence ID" value="NZ_BMKS01000016.1"/>
</dbReference>
<organism evidence="2 3">
    <name type="scientific">Caldovatus sediminis</name>
    <dbReference type="NCBI Taxonomy" id="2041189"/>
    <lineage>
        <taxon>Bacteria</taxon>
        <taxon>Pseudomonadati</taxon>
        <taxon>Pseudomonadota</taxon>
        <taxon>Alphaproteobacteria</taxon>
        <taxon>Acetobacterales</taxon>
        <taxon>Roseomonadaceae</taxon>
        <taxon>Caldovatus</taxon>
    </lineage>
</organism>
<keyword evidence="3" id="KW-1185">Reference proteome</keyword>
<proteinExistence type="predicted"/>
<dbReference type="AlphaFoldDB" id="A0A8J2ZEP6"/>
<dbReference type="PANTHER" id="PTHR34203">
    <property type="entry name" value="METHYLTRANSFERASE, FKBM FAMILY PROTEIN"/>
    <property type="match status" value="1"/>
</dbReference>
<evidence type="ECO:0000313" key="2">
    <source>
        <dbReference type="EMBL" id="GGG47301.1"/>
    </source>
</evidence>
<dbReference type="Proteomes" id="UP000597507">
    <property type="component" value="Unassembled WGS sequence"/>
</dbReference>
<dbReference type="Pfam" id="PF05050">
    <property type="entry name" value="Methyltransf_21"/>
    <property type="match status" value="1"/>
</dbReference>
<reference evidence="2 3" key="1">
    <citation type="journal article" date="2014" name="Int. J. Syst. Evol. Microbiol.">
        <title>Complete genome sequence of Corynebacterium casei LMG S-19264T (=DSM 44701T), isolated from a smear-ripened cheese.</title>
        <authorList>
            <consortium name="US DOE Joint Genome Institute (JGI-PGF)"/>
            <person name="Walter F."/>
            <person name="Albersmeier A."/>
            <person name="Kalinowski J."/>
            <person name="Ruckert C."/>
        </authorList>
    </citation>
    <scope>NUCLEOTIDE SEQUENCE [LARGE SCALE GENOMIC DNA]</scope>
    <source>
        <strain evidence="2 3">CGMCC 1.16330</strain>
    </source>
</reference>
<dbReference type="PANTHER" id="PTHR34203:SF13">
    <property type="entry name" value="EXPRESSED PROTEIN"/>
    <property type="match status" value="1"/>
</dbReference>
<dbReference type="InterPro" id="IPR052514">
    <property type="entry name" value="SAM-dependent_MTase"/>
</dbReference>
<dbReference type="SUPFAM" id="SSF53335">
    <property type="entry name" value="S-adenosyl-L-methionine-dependent methyltransferases"/>
    <property type="match status" value="1"/>
</dbReference>
<sequence>MQPELAIGLLTLEDLRGMPHRTAAEGAVRARCFVAAVEPNTALCRVLGRYKMYLDTRDVGLVPHLLLDGYWEFWITEFVLRNLRRGQTALDLGAHMGYYTMLMADIVGPGGRVVAFEPNPRLNELLSRNVAVNGYWNVVETRAAAVGDRDAEAVPFVSLASDPKNGRLEPGADDRTLAGYAAQGYQVGTVPMVSLDAAIADRPVHFAKIDVEGAEEAVWAGMQGLIARSPEIRIVLEFNPRRCRAPAETLAAIAARFPLRRIGFDGIARACRAEEVLAESEDSILYLSRLDPE</sequence>
<dbReference type="NCBIfam" id="TIGR01444">
    <property type="entry name" value="fkbM_fam"/>
    <property type="match status" value="1"/>
</dbReference>
<protein>
    <recommendedName>
        <fullName evidence="1">Methyltransferase FkbM domain-containing protein</fullName>
    </recommendedName>
</protein>
<dbReference type="EMBL" id="BMKS01000016">
    <property type="protein sequence ID" value="GGG47301.1"/>
    <property type="molecule type" value="Genomic_DNA"/>
</dbReference>
<dbReference type="Gene3D" id="3.40.50.150">
    <property type="entry name" value="Vaccinia Virus protein VP39"/>
    <property type="match status" value="1"/>
</dbReference>
<name>A0A8J2ZEP6_9PROT</name>
<feature type="domain" description="Methyltransferase FkbM" evidence="1">
    <location>
        <begin position="91"/>
        <end position="242"/>
    </location>
</feature>
<evidence type="ECO:0000313" key="3">
    <source>
        <dbReference type="Proteomes" id="UP000597507"/>
    </source>
</evidence>